<dbReference type="InterPro" id="IPR014757">
    <property type="entry name" value="Tscrpt_reg_IclR_C"/>
</dbReference>
<dbReference type="Gene3D" id="3.30.450.40">
    <property type="match status" value="1"/>
</dbReference>
<dbReference type="EMBL" id="VTUZ01000053">
    <property type="protein sequence ID" value="KAA0998817.1"/>
    <property type="molecule type" value="Genomic_DNA"/>
</dbReference>
<dbReference type="Pfam" id="PF01614">
    <property type="entry name" value="IclR_C"/>
    <property type="match status" value="1"/>
</dbReference>
<dbReference type="GO" id="GO:0003700">
    <property type="term" value="F:DNA-binding transcription factor activity"/>
    <property type="evidence" value="ECO:0007669"/>
    <property type="project" value="TreeGrafter"/>
</dbReference>
<dbReference type="Pfam" id="PF09339">
    <property type="entry name" value="HTH_IclR"/>
    <property type="match status" value="1"/>
</dbReference>
<keyword evidence="1" id="KW-0805">Transcription regulation</keyword>
<dbReference type="PANTHER" id="PTHR30136">
    <property type="entry name" value="HELIX-TURN-HELIX TRANSCRIPTIONAL REGULATOR, ICLR FAMILY"/>
    <property type="match status" value="1"/>
</dbReference>
<evidence type="ECO:0000313" key="8">
    <source>
        <dbReference type="Proteomes" id="UP000325273"/>
    </source>
</evidence>
<keyword evidence="8" id="KW-1185">Reference proteome</keyword>
<gene>
    <name evidence="7" type="ORF">FVF58_43330</name>
</gene>
<proteinExistence type="predicted"/>
<sequence length="282" mass="30261">MSTSDRAFGVLKLFTLEKPSWTADEIAGAMGVSPATGYRFIRALEEAGLIAPTGAGVYTLGPAIIQLDRQIQLTDPLLAAAAPVMEDLRKYGPEGSAVLLCRSFGETVLCMRQVFTAGPQPLVSYERGRPMPLFAGATSKVILAYQPARWLRTLYENHRDEVSVAGLGKTLEEFRNSLANIRKAGYAITSGEIDRGRIGIAAAILNQDRRAVGSLSYVVSGEVEMRACQRLATIAQSGAQEIEATLNAHDKSSPGEERLPPDRGEPGSKAAEPSTRALLSQD</sequence>
<dbReference type="RefSeq" id="WP_149675759.1">
    <property type="nucleotide sequence ID" value="NZ_VTUZ01000053.1"/>
</dbReference>
<evidence type="ECO:0000256" key="4">
    <source>
        <dbReference type="SAM" id="MobiDB-lite"/>
    </source>
</evidence>
<dbReference type="InterPro" id="IPR036390">
    <property type="entry name" value="WH_DNA-bd_sf"/>
</dbReference>
<comment type="caution">
    <text evidence="7">The sequence shown here is derived from an EMBL/GenBank/DDBJ whole genome shotgun (WGS) entry which is preliminary data.</text>
</comment>
<keyword evidence="2" id="KW-0238">DNA-binding</keyword>
<dbReference type="InterPro" id="IPR050707">
    <property type="entry name" value="HTH_MetabolicPath_Reg"/>
</dbReference>
<reference evidence="7 8" key="1">
    <citation type="submission" date="2019-08" db="EMBL/GenBank/DDBJ databases">
        <title>Paraburkholderia sp. DCY113.</title>
        <authorList>
            <person name="Kang J."/>
        </authorList>
    </citation>
    <scope>NUCLEOTIDE SEQUENCE [LARGE SCALE GENOMIC DNA]</scope>
    <source>
        <strain evidence="7 8">DCY113</strain>
    </source>
</reference>
<feature type="region of interest" description="Disordered" evidence="4">
    <location>
        <begin position="244"/>
        <end position="282"/>
    </location>
</feature>
<dbReference type="PROSITE" id="PS51078">
    <property type="entry name" value="ICLR_ED"/>
    <property type="match status" value="1"/>
</dbReference>
<dbReference type="SUPFAM" id="SSF55781">
    <property type="entry name" value="GAF domain-like"/>
    <property type="match status" value="1"/>
</dbReference>
<evidence type="ECO:0000313" key="7">
    <source>
        <dbReference type="EMBL" id="KAA0998817.1"/>
    </source>
</evidence>
<keyword evidence="3" id="KW-0804">Transcription</keyword>
<dbReference type="Gene3D" id="1.10.10.10">
    <property type="entry name" value="Winged helix-like DNA-binding domain superfamily/Winged helix DNA-binding domain"/>
    <property type="match status" value="1"/>
</dbReference>
<accession>A0A5B0G5W7</accession>
<dbReference type="SUPFAM" id="SSF46785">
    <property type="entry name" value="Winged helix' DNA-binding domain"/>
    <property type="match status" value="1"/>
</dbReference>
<protein>
    <submittedName>
        <fullName evidence="7">Helix-turn-helix domain-containing protein</fullName>
    </submittedName>
</protein>
<evidence type="ECO:0000256" key="2">
    <source>
        <dbReference type="ARBA" id="ARBA00023125"/>
    </source>
</evidence>
<dbReference type="InterPro" id="IPR005471">
    <property type="entry name" value="Tscrpt_reg_IclR_N"/>
</dbReference>
<feature type="domain" description="HTH iclR-type" evidence="5">
    <location>
        <begin position="1"/>
        <end position="62"/>
    </location>
</feature>
<feature type="domain" description="IclR-ED" evidence="6">
    <location>
        <begin position="63"/>
        <end position="248"/>
    </location>
</feature>
<dbReference type="Proteomes" id="UP000325273">
    <property type="component" value="Unassembled WGS sequence"/>
</dbReference>
<dbReference type="InterPro" id="IPR029016">
    <property type="entry name" value="GAF-like_dom_sf"/>
</dbReference>
<feature type="compositionally biased region" description="Basic and acidic residues" evidence="4">
    <location>
        <begin position="248"/>
        <end position="266"/>
    </location>
</feature>
<evidence type="ECO:0000256" key="3">
    <source>
        <dbReference type="ARBA" id="ARBA00023163"/>
    </source>
</evidence>
<dbReference type="GO" id="GO:0045892">
    <property type="term" value="P:negative regulation of DNA-templated transcription"/>
    <property type="evidence" value="ECO:0007669"/>
    <property type="project" value="TreeGrafter"/>
</dbReference>
<dbReference type="InterPro" id="IPR036388">
    <property type="entry name" value="WH-like_DNA-bd_sf"/>
</dbReference>
<evidence type="ECO:0000256" key="1">
    <source>
        <dbReference type="ARBA" id="ARBA00023015"/>
    </source>
</evidence>
<organism evidence="7 8">
    <name type="scientific">Paraburkholderia panacisoli</name>
    <dbReference type="NCBI Taxonomy" id="2603818"/>
    <lineage>
        <taxon>Bacteria</taxon>
        <taxon>Pseudomonadati</taxon>
        <taxon>Pseudomonadota</taxon>
        <taxon>Betaproteobacteria</taxon>
        <taxon>Burkholderiales</taxon>
        <taxon>Burkholderiaceae</taxon>
        <taxon>Paraburkholderia</taxon>
    </lineage>
</organism>
<evidence type="ECO:0000259" key="6">
    <source>
        <dbReference type="PROSITE" id="PS51078"/>
    </source>
</evidence>
<dbReference type="SMART" id="SM00346">
    <property type="entry name" value="HTH_ICLR"/>
    <property type="match status" value="1"/>
</dbReference>
<dbReference type="PROSITE" id="PS51077">
    <property type="entry name" value="HTH_ICLR"/>
    <property type="match status" value="1"/>
</dbReference>
<name>A0A5B0G5W7_9BURK</name>
<dbReference type="PANTHER" id="PTHR30136:SF24">
    <property type="entry name" value="HTH-TYPE TRANSCRIPTIONAL REPRESSOR ALLR"/>
    <property type="match status" value="1"/>
</dbReference>
<dbReference type="AlphaFoldDB" id="A0A5B0G5W7"/>
<evidence type="ECO:0000259" key="5">
    <source>
        <dbReference type="PROSITE" id="PS51077"/>
    </source>
</evidence>
<dbReference type="GO" id="GO:0003677">
    <property type="term" value="F:DNA binding"/>
    <property type="evidence" value="ECO:0007669"/>
    <property type="project" value="UniProtKB-KW"/>
</dbReference>